<feature type="binding site" evidence="3">
    <location>
        <position position="276"/>
    </location>
    <ligand>
        <name>Mg(2+)</name>
        <dbReference type="ChEBI" id="CHEBI:18420"/>
        <label>1</label>
    </ligand>
</feature>
<dbReference type="OrthoDB" id="114878at2157"/>
<dbReference type="PANTHER" id="PTHR16222:SF24">
    <property type="entry name" value="ADP-RIBOSYLHYDROLASE ARH3"/>
    <property type="match status" value="1"/>
</dbReference>
<keyword evidence="2 4" id="KW-0378">Hydrolase</keyword>
<gene>
    <name evidence="4" type="primary">draG</name>
    <name evidence="4" type="ORF">MBCUT_16800</name>
</gene>
<evidence type="ECO:0000313" key="4">
    <source>
        <dbReference type="EMBL" id="KZX15220.1"/>
    </source>
</evidence>
<feature type="binding site" evidence="3">
    <location>
        <position position="55"/>
    </location>
    <ligand>
        <name>Mg(2+)</name>
        <dbReference type="ChEBI" id="CHEBI:18420"/>
        <label>1</label>
    </ligand>
</feature>
<feature type="binding site" evidence="3">
    <location>
        <position position="275"/>
    </location>
    <ligand>
        <name>Mg(2+)</name>
        <dbReference type="ChEBI" id="CHEBI:18420"/>
        <label>1</label>
    </ligand>
</feature>
<dbReference type="RefSeq" id="WP_067260227.1">
    <property type="nucleotide sequence ID" value="NZ_LWMW01000126.1"/>
</dbReference>
<keyword evidence="5" id="KW-1185">Reference proteome</keyword>
<dbReference type="GO" id="GO:0046872">
    <property type="term" value="F:metal ion binding"/>
    <property type="evidence" value="ECO:0007669"/>
    <property type="project" value="UniProtKB-KW"/>
</dbReference>
<dbReference type="Pfam" id="PF03747">
    <property type="entry name" value="ADP_ribosyl_GH"/>
    <property type="match status" value="1"/>
</dbReference>
<reference evidence="4 5" key="1">
    <citation type="submission" date="2016-04" db="EMBL/GenBank/DDBJ databases">
        <title>Genome sequence of Methanobrevibacter cuticularis DSM 11139.</title>
        <authorList>
            <person name="Poehlein A."/>
            <person name="Seedorf H."/>
            <person name="Daniel R."/>
        </authorList>
    </citation>
    <scope>NUCLEOTIDE SEQUENCE [LARGE SCALE GENOMIC DNA]</scope>
    <source>
        <strain evidence="4 5">DSM 11139</strain>
    </source>
</reference>
<sequence>MVYDYEIKSLLFGLAIGDVLGVPVELASREHLNETPVFDMEGYTIHNKPPGTFSDDSSLTFALVESLIDGYNLNTIALNMIKWYDEGFWTGDGEAFGIGKTTHTAINNLRKGVNPNLSGESYEYSNGNGPMMRIAPILFIITFKPICERFQIIKEVSSITHAHTRSIMACFYFLEFLRHLLLNDLDKYEIYSRLQKDIPEFLNKYLNGKNSEFDLKQITYFNRLFIDKIYEFKDTEINSGLYIVDIIEASIWCLLTTNNYKEAVLKAVNLGGDTDTTASVTGALAGLLYGFDEIPKEWIDKLVRNKDIEDLAIRFSNSLVV</sequence>
<evidence type="ECO:0000256" key="2">
    <source>
        <dbReference type="ARBA" id="ARBA00022801"/>
    </source>
</evidence>
<comment type="cofactor">
    <cofactor evidence="3">
        <name>Mg(2+)</name>
        <dbReference type="ChEBI" id="CHEBI:18420"/>
    </cofactor>
    <text evidence="3">Binds 2 magnesium ions per subunit.</text>
</comment>
<evidence type="ECO:0000313" key="5">
    <source>
        <dbReference type="Proteomes" id="UP000077275"/>
    </source>
</evidence>
<dbReference type="InterPro" id="IPR005502">
    <property type="entry name" value="Ribosyl_crysJ1"/>
</dbReference>
<dbReference type="PATRIC" id="fig|47311.3.peg.1820"/>
<dbReference type="EC" id="3.2.2.24" evidence="4"/>
<dbReference type="SUPFAM" id="SSF101478">
    <property type="entry name" value="ADP-ribosylglycohydrolase"/>
    <property type="match status" value="1"/>
</dbReference>
<keyword evidence="3" id="KW-0460">Magnesium</keyword>
<keyword evidence="3" id="KW-0479">Metal-binding</keyword>
<feature type="binding site" evidence="3">
    <location>
        <position position="273"/>
    </location>
    <ligand>
        <name>Mg(2+)</name>
        <dbReference type="ChEBI" id="CHEBI:18420"/>
        <label>1</label>
    </ligand>
</feature>
<comment type="caution">
    <text evidence="4">The sequence shown here is derived from an EMBL/GenBank/DDBJ whole genome shotgun (WGS) entry which is preliminary data.</text>
</comment>
<dbReference type="AlphaFoldDB" id="A0A166D585"/>
<name>A0A166D585_9EURY</name>
<accession>A0A166D585</accession>
<organism evidence="4 5">
    <name type="scientific">Methanobrevibacter cuticularis</name>
    <dbReference type="NCBI Taxonomy" id="47311"/>
    <lineage>
        <taxon>Archaea</taxon>
        <taxon>Methanobacteriati</taxon>
        <taxon>Methanobacteriota</taxon>
        <taxon>Methanomada group</taxon>
        <taxon>Methanobacteria</taxon>
        <taxon>Methanobacteriales</taxon>
        <taxon>Methanobacteriaceae</taxon>
        <taxon>Methanobrevibacter</taxon>
    </lineage>
</organism>
<dbReference type="EMBL" id="LWMW01000126">
    <property type="protein sequence ID" value="KZX15220.1"/>
    <property type="molecule type" value="Genomic_DNA"/>
</dbReference>
<dbReference type="STRING" id="47311.MBCUT_16800"/>
<proteinExistence type="inferred from homology"/>
<comment type="similarity">
    <text evidence="1">Belongs to the ADP-ribosylglycohydrolase family.</text>
</comment>
<keyword evidence="4" id="KW-0326">Glycosidase</keyword>
<dbReference type="Gene3D" id="1.10.4080.10">
    <property type="entry name" value="ADP-ribosylation/Crystallin J1"/>
    <property type="match status" value="1"/>
</dbReference>
<dbReference type="GO" id="GO:0047407">
    <property type="term" value="F:ADP-ribosyl-[dinitrogen reductase] hydrolase activity"/>
    <property type="evidence" value="ECO:0007669"/>
    <property type="project" value="UniProtKB-EC"/>
</dbReference>
<evidence type="ECO:0000256" key="3">
    <source>
        <dbReference type="PIRSR" id="PIRSR605502-1"/>
    </source>
</evidence>
<dbReference type="PANTHER" id="PTHR16222">
    <property type="entry name" value="ADP-RIBOSYLGLYCOHYDROLASE"/>
    <property type="match status" value="1"/>
</dbReference>
<feature type="binding site" evidence="3">
    <location>
        <position position="56"/>
    </location>
    <ligand>
        <name>Mg(2+)</name>
        <dbReference type="ChEBI" id="CHEBI:18420"/>
        <label>1</label>
    </ligand>
</feature>
<feature type="binding site" evidence="3">
    <location>
        <position position="54"/>
    </location>
    <ligand>
        <name>Mg(2+)</name>
        <dbReference type="ChEBI" id="CHEBI:18420"/>
        <label>1</label>
    </ligand>
</feature>
<dbReference type="InterPro" id="IPR050792">
    <property type="entry name" value="ADP-ribosylglycohydrolase"/>
</dbReference>
<protein>
    <submittedName>
        <fullName evidence="4">ADP-ribosyl-[dinitrogen reductase] glycohydrolase</fullName>
        <ecNumber evidence="4">3.2.2.24</ecNumber>
    </submittedName>
</protein>
<evidence type="ECO:0000256" key="1">
    <source>
        <dbReference type="ARBA" id="ARBA00010702"/>
    </source>
</evidence>
<dbReference type="InterPro" id="IPR036705">
    <property type="entry name" value="Ribosyl_crysJ1_sf"/>
</dbReference>
<dbReference type="Proteomes" id="UP000077275">
    <property type="component" value="Unassembled WGS sequence"/>
</dbReference>